<name>A0A151NV97_ALLMI</name>
<accession>A0A151NV97</accession>
<evidence type="ECO:0000256" key="1">
    <source>
        <dbReference type="SAM" id="MobiDB-lite"/>
    </source>
</evidence>
<dbReference type="AlphaFoldDB" id="A0A151NV97"/>
<sequence length="101" mass="11425">MPQATTRMEPASTEQRHGTGLQVNLKLSAPASHRCYIAGGKCCTFLATEDFSLEKNRSSRRRGNPSFLSSLPSHIKKENPLVPKHHHVDKYRCLSSERNHR</sequence>
<reference evidence="2 3" key="1">
    <citation type="journal article" date="2012" name="Genome Biol.">
        <title>Sequencing three crocodilian genomes to illuminate the evolution of archosaurs and amniotes.</title>
        <authorList>
            <person name="St John J.A."/>
            <person name="Braun E.L."/>
            <person name="Isberg S.R."/>
            <person name="Miles L.G."/>
            <person name="Chong A.Y."/>
            <person name="Gongora J."/>
            <person name="Dalzell P."/>
            <person name="Moran C."/>
            <person name="Bed'hom B."/>
            <person name="Abzhanov A."/>
            <person name="Burgess S.C."/>
            <person name="Cooksey A.M."/>
            <person name="Castoe T.A."/>
            <person name="Crawford N.G."/>
            <person name="Densmore L.D."/>
            <person name="Drew J.C."/>
            <person name="Edwards S.V."/>
            <person name="Faircloth B.C."/>
            <person name="Fujita M.K."/>
            <person name="Greenwold M.J."/>
            <person name="Hoffmann F.G."/>
            <person name="Howard J.M."/>
            <person name="Iguchi T."/>
            <person name="Janes D.E."/>
            <person name="Khan S.Y."/>
            <person name="Kohno S."/>
            <person name="de Koning A.J."/>
            <person name="Lance S.L."/>
            <person name="McCarthy F.M."/>
            <person name="McCormack J.E."/>
            <person name="Merchant M.E."/>
            <person name="Peterson D.G."/>
            <person name="Pollock D.D."/>
            <person name="Pourmand N."/>
            <person name="Raney B.J."/>
            <person name="Roessler K.A."/>
            <person name="Sanford J.R."/>
            <person name="Sawyer R.H."/>
            <person name="Schmidt C.J."/>
            <person name="Triplett E.W."/>
            <person name="Tuberville T.D."/>
            <person name="Venegas-Anaya M."/>
            <person name="Howard J.T."/>
            <person name="Jarvis E.D."/>
            <person name="Guillette L.J.Jr."/>
            <person name="Glenn T.C."/>
            <person name="Green R.E."/>
            <person name="Ray D.A."/>
        </authorList>
    </citation>
    <scope>NUCLEOTIDE SEQUENCE [LARGE SCALE GENOMIC DNA]</scope>
    <source>
        <strain evidence="2">KSC_2009_1</strain>
    </source>
</reference>
<keyword evidence="3" id="KW-1185">Reference proteome</keyword>
<feature type="compositionally biased region" description="Basic and acidic residues" evidence="1">
    <location>
        <begin position="90"/>
        <end position="101"/>
    </location>
</feature>
<gene>
    <name evidence="2" type="ORF">Y1Q_0009613</name>
</gene>
<comment type="caution">
    <text evidence="2">The sequence shown here is derived from an EMBL/GenBank/DDBJ whole genome shotgun (WGS) entry which is preliminary data.</text>
</comment>
<dbReference type="Proteomes" id="UP000050525">
    <property type="component" value="Unassembled WGS sequence"/>
</dbReference>
<organism evidence="2 3">
    <name type="scientific">Alligator mississippiensis</name>
    <name type="common">American alligator</name>
    <dbReference type="NCBI Taxonomy" id="8496"/>
    <lineage>
        <taxon>Eukaryota</taxon>
        <taxon>Metazoa</taxon>
        <taxon>Chordata</taxon>
        <taxon>Craniata</taxon>
        <taxon>Vertebrata</taxon>
        <taxon>Euteleostomi</taxon>
        <taxon>Archelosauria</taxon>
        <taxon>Archosauria</taxon>
        <taxon>Crocodylia</taxon>
        <taxon>Alligatoridae</taxon>
        <taxon>Alligatorinae</taxon>
        <taxon>Alligator</taxon>
    </lineage>
</organism>
<evidence type="ECO:0000313" key="2">
    <source>
        <dbReference type="EMBL" id="KYO40600.1"/>
    </source>
</evidence>
<protein>
    <submittedName>
        <fullName evidence="2">Uncharacterized protein</fullName>
    </submittedName>
</protein>
<feature type="region of interest" description="Disordered" evidence="1">
    <location>
        <begin position="54"/>
        <end position="101"/>
    </location>
</feature>
<proteinExistence type="predicted"/>
<dbReference type="EMBL" id="AKHW03001922">
    <property type="protein sequence ID" value="KYO40600.1"/>
    <property type="molecule type" value="Genomic_DNA"/>
</dbReference>
<evidence type="ECO:0000313" key="3">
    <source>
        <dbReference type="Proteomes" id="UP000050525"/>
    </source>
</evidence>